<dbReference type="SUPFAM" id="SSF54427">
    <property type="entry name" value="NTF2-like"/>
    <property type="match status" value="1"/>
</dbReference>
<reference evidence="2 3" key="1">
    <citation type="submission" date="2019-12" db="EMBL/GenBank/DDBJ databases">
        <title>Shewanella insulae sp. nov., isolated from a tidal flat.</title>
        <authorList>
            <person name="Yoon J.-H."/>
        </authorList>
    </citation>
    <scope>NUCLEOTIDE SEQUENCE [LARGE SCALE GENOMIC DNA]</scope>
    <source>
        <strain evidence="2 3">JBTF-M18</strain>
    </source>
</reference>
<keyword evidence="3" id="KW-1185">Reference proteome</keyword>
<accession>A0A6L7HZ64</accession>
<dbReference type="Gene3D" id="3.10.450.50">
    <property type="match status" value="1"/>
</dbReference>
<organism evidence="2 3">
    <name type="scientific">Shewanella insulae</name>
    <dbReference type="NCBI Taxonomy" id="2681496"/>
    <lineage>
        <taxon>Bacteria</taxon>
        <taxon>Pseudomonadati</taxon>
        <taxon>Pseudomonadota</taxon>
        <taxon>Gammaproteobacteria</taxon>
        <taxon>Alteromonadales</taxon>
        <taxon>Shewanellaceae</taxon>
        <taxon>Shewanella</taxon>
    </lineage>
</organism>
<name>A0A6L7HZ64_9GAMM</name>
<protein>
    <submittedName>
        <fullName evidence="2">DUF4440 domain-containing protein</fullName>
    </submittedName>
</protein>
<gene>
    <name evidence="2" type="ORF">GNT65_13070</name>
</gene>
<feature type="domain" description="DUF4440" evidence="1">
    <location>
        <begin position="5"/>
        <end position="108"/>
    </location>
</feature>
<dbReference type="Proteomes" id="UP000474778">
    <property type="component" value="Unassembled WGS sequence"/>
</dbReference>
<evidence type="ECO:0000313" key="3">
    <source>
        <dbReference type="Proteomes" id="UP000474778"/>
    </source>
</evidence>
<dbReference type="RefSeq" id="WP_160796868.1">
    <property type="nucleotide sequence ID" value="NZ_WRPA01000011.1"/>
</dbReference>
<dbReference type="Pfam" id="PF14534">
    <property type="entry name" value="DUF4440"/>
    <property type="match status" value="1"/>
</dbReference>
<comment type="caution">
    <text evidence="2">The sequence shown here is derived from an EMBL/GenBank/DDBJ whole genome shotgun (WGS) entry which is preliminary data.</text>
</comment>
<sequence length="120" mass="13832">MQQTIIELELALLSPEVRCDANVLDELIHADFLEVGATGISFGKPEVLARLPKEKPPVFRVSDMQYRLLSEDLVQLNYRACFKPVNEVDKRYSLRTSLWKCSNGRWQMIYHQGTPCAPFF</sequence>
<dbReference type="InterPro" id="IPR027843">
    <property type="entry name" value="DUF4440"/>
</dbReference>
<proteinExistence type="predicted"/>
<dbReference type="InterPro" id="IPR032710">
    <property type="entry name" value="NTF2-like_dom_sf"/>
</dbReference>
<dbReference type="AlphaFoldDB" id="A0A6L7HZ64"/>
<evidence type="ECO:0000259" key="1">
    <source>
        <dbReference type="Pfam" id="PF14534"/>
    </source>
</evidence>
<evidence type="ECO:0000313" key="2">
    <source>
        <dbReference type="EMBL" id="MXR69595.1"/>
    </source>
</evidence>
<dbReference type="EMBL" id="WRPA01000011">
    <property type="protein sequence ID" value="MXR69595.1"/>
    <property type="molecule type" value="Genomic_DNA"/>
</dbReference>